<feature type="transmembrane region" description="Helical" evidence="2">
    <location>
        <begin position="224"/>
        <end position="244"/>
    </location>
</feature>
<protein>
    <recommendedName>
        <fullName evidence="6">Integral membrane protein</fullName>
    </recommendedName>
</protein>
<keyword evidence="5" id="KW-1185">Reference proteome</keyword>
<dbReference type="Proteomes" id="UP001499884">
    <property type="component" value="Unassembled WGS sequence"/>
</dbReference>
<feature type="region of interest" description="Disordered" evidence="1">
    <location>
        <begin position="279"/>
        <end position="314"/>
    </location>
</feature>
<evidence type="ECO:0000256" key="1">
    <source>
        <dbReference type="SAM" id="MobiDB-lite"/>
    </source>
</evidence>
<dbReference type="RefSeq" id="WP_345641881.1">
    <property type="nucleotide sequence ID" value="NZ_BAABEP010000004.1"/>
</dbReference>
<keyword evidence="2" id="KW-0472">Membrane</keyword>
<feature type="transmembrane region" description="Helical" evidence="2">
    <location>
        <begin position="250"/>
        <end position="271"/>
    </location>
</feature>
<gene>
    <name evidence="4" type="ORF">GCM10023082_10970</name>
</gene>
<evidence type="ECO:0000313" key="5">
    <source>
        <dbReference type="Proteomes" id="UP001499884"/>
    </source>
</evidence>
<feature type="transmembrane region" description="Helical" evidence="2">
    <location>
        <begin position="48"/>
        <end position="67"/>
    </location>
</feature>
<feature type="transmembrane region" description="Helical" evidence="2">
    <location>
        <begin position="74"/>
        <end position="91"/>
    </location>
</feature>
<feature type="transmembrane region" description="Helical" evidence="2">
    <location>
        <begin position="134"/>
        <end position="155"/>
    </location>
</feature>
<reference evidence="5" key="1">
    <citation type="journal article" date="2019" name="Int. J. Syst. Evol. Microbiol.">
        <title>The Global Catalogue of Microorganisms (GCM) 10K type strain sequencing project: providing services to taxonomists for standard genome sequencing and annotation.</title>
        <authorList>
            <consortium name="The Broad Institute Genomics Platform"/>
            <consortium name="The Broad Institute Genome Sequencing Center for Infectious Disease"/>
            <person name="Wu L."/>
            <person name="Ma J."/>
        </authorList>
    </citation>
    <scope>NUCLEOTIDE SEQUENCE [LARGE SCALE GENOMIC DNA]</scope>
    <source>
        <strain evidence="5">JCM 30846</strain>
    </source>
</reference>
<evidence type="ECO:0000313" key="4">
    <source>
        <dbReference type="EMBL" id="GAA3715022.1"/>
    </source>
</evidence>
<keyword evidence="3" id="KW-0732">Signal</keyword>
<feature type="signal peptide" evidence="3">
    <location>
        <begin position="1"/>
        <end position="20"/>
    </location>
</feature>
<dbReference type="EMBL" id="BAABEP010000004">
    <property type="protein sequence ID" value="GAA3715022.1"/>
    <property type="molecule type" value="Genomic_DNA"/>
</dbReference>
<dbReference type="PANTHER" id="PTHR40761:SF1">
    <property type="entry name" value="CONSERVED INTEGRAL MEMBRANE ALANINE VALINE AND LEUCINE RICH PROTEIN-RELATED"/>
    <property type="match status" value="1"/>
</dbReference>
<dbReference type="NCBIfam" id="NF038012">
    <property type="entry name" value="DMT_1"/>
    <property type="match status" value="1"/>
</dbReference>
<evidence type="ECO:0000256" key="2">
    <source>
        <dbReference type="SAM" id="Phobius"/>
    </source>
</evidence>
<organism evidence="4 5">
    <name type="scientific">Streptomyces tremellae</name>
    <dbReference type="NCBI Taxonomy" id="1124239"/>
    <lineage>
        <taxon>Bacteria</taxon>
        <taxon>Bacillati</taxon>
        <taxon>Actinomycetota</taxon>
        <taxon>Actinomycetes</taxon>
        <taxon>Kitasatosporales</taxon>
        <taxon>Streptomycetaceae</taxon>
        <taxon>Streptomyces</taxon>
    </lineage>
</organism>
<proteinExistence type="predicted"/>
<evidence type="ECO:0000256" key="3">
    <source>
        <dbReference type="SAM" id="SignalP"/>
    </source>
</evidence>
<sequence length="314" mass="30568">MNAATLAAVALSLISAVAYAVAAVAQERLAARGAARPGGLPALLRRGAWWWAVGLNAMGALLHVAALTYGPLTVVQPLGALTLVAAVPLGAYRAGRRVTRGEWTGTAYTLVGLAAILVAAAGGAPSRALSLPQALGVAVAAAALAALLVVSLPGARPGLRHATASGIASGVASALTQTVTLSLTAHGGLPAWGIALVAALVAVSACAGLLLAQASYRGGLGAPLSLLTLANPVAASAVGIILLGERVQGGPLGIAAAAAGAVLAARGVVLLTRAVDPVRRPSSDDAPEAGTGSGRAGSLPAVPSQRPRRRAGHV</sequence>
<feature type="transmembrane region" description="Helical" evidence="2">
    <location>
        <begin position="191"/>
        <end position="212"/>
    </location>
</feature>
<dbReference type="PANTHER" id="PTHR40761">
    <property type="entry name" value="CONSERVED INTEGRAL MEMBRANE ALANINE VALINE AND LEUCINE RICH PROTEIN-RELATED"/>
    <property type="match status" value="1"/>
</dbReference>
<comment type="caution">
    <text evidence="4">The sequence shown here is derived from an EMBL/GenBank/DDBJ whole genome shotgun (WGS) entry which is preliminary data.</text>
</comment>
<keyword evidence="2" id="KW-0812">Transmembrane</keyword>
<feature type="chain" id="PRO_5045942445" description="Integral membrane protein" evidence="3">
    <location>
        <begin position="21"/>
        <end position="314"/>
    </location>
</feature>
<accession>A0ABP7E950</accession>
<feature type="transmembrane region" description="Helical" evidence="2">
    <location>
        <begin position="103"/>
        <end position="122"/>
    </location>
</feature>
<evidence type="ECO:0008006" key="6">
    <source>
        <dbReference type="Google" id="ProtNLM"/>
    </source>
</evidence>
<name>A0ABP7E950_9ACTN</name>
<keyword evidence="2" id="KW-1133">Transmembrane helix</keyword>